<dbReference type="EMBL" id="ML977498">
    <property type="protein sequence ID" value="KAF2133693.1"/>
    <property type="molecule type" value="Genomic_DNA"/>
</dbReference>
<reference evidence="8" key="1">
    <citation type="journal article" date="2020" name="Stud. Mycol.">
        <title>101 Dothideomycetes genomes: a test case for predicting lifestyles and emergence of pathogens.</title>
        <authorList>
            <person name="Haridas S."/>
            <person name="Albert R."/>
            <person name="Binder M."/>
            <person name="Bloem J."/>
            <person name="Labutti K."/>
            <person name="Salamov A."/>
            <person name="Andreopoulos B."/>
            <person name="Baker S."/>
            <person name="Barry K."/>
            <person name="Bills G."/>
            <person name="Bluhm B."/>
            <person name="Cannon C."/>
            <person name="Castanera R."/>
            <person name="Culley D."/>
            <person name="Daum C."/>
            <person name="Ezra D."/>
            <person name="Gonzalez J."/>
            <person name="Henrissat B."/>
            <person name="Kuo A."/>
            <person name="Liang C."/>
            <person name="Lipzen A."/>
            <person name="Lutzoni F."/>
            <person name="Magnuson J."/>
            <person name="Mondo S."/>
            <person name="Nolan M."/>
            <person name="Ohm R."/>
            <person name="Pangilinan J."/>
            <person name="Park H.-J."/>
            <person name="Ramirez L."/>
            <person name="Alfaro M."/>
            <person name="Sun H."/>
            <person name="Tritt A."/>
            <person name="Yoshinaga Y."/>
            <person name="Zwiers L.-H."/>
            <person name="Turgeon B."/>
            <person name="Goodwin S."/>
            <person name="Spatafora J."/>
            <person name="Crous P."/>
            <person name="Grigoriev I."/>
        </authorList>
    </citation>
    <scope>NUCLEOTIDE SEQUENCE</scope>
    <source>
        <strain evidence="8">CBS 119687</strain>
    </source>
</reference>
<accession>A0A6A6AR59</accession>
<organism evidence="8 9">
    <name type="scientific">Dothidotthia symphoricarpi CBS 119687</name>
    <dbReference type="NCBI Taxonomy" id="1392245"/>
    <lineage>
        <taxon>Eukaryota</taxon>
        <taxon>Fungi</taxon>
        <taxon>Dikarya</taxon>
        <taxon>Ascomycota</taxon>
        <taxon>Pezizomycotina</taxon>
        <taxon>Dothideomycetes</taxon>
        <taxon>Pleosporomycetidae</taxon>
        <taxon>Pleosporales</taxon>
        <taxon>Dothidotthiaceae</taxon>
        <taxon>Dothidotthia</taxon>
    </lineage>
</organism>
<dbReference type="GeneID" id="54407648"/>
<dbReference type="GO" id="GO:0009898">
    <property type="term" value="C:cytoplasmic side of plasma membrane"/>
    <property type="evidence" value="ECO:0007669"/>
    <property type="project" value="TreeGrafter"/>
</dbReference>
<evidence type="ECO:0000256" key="6">
    <source>
        <dbReference type="SAM" id="Coils"/>
    </source>
</evidence>
<evidence type="ECO:0000313" key="9">
    <source>
        <dbReference type="Proteomes" id="UP000799771"/>
    </source>
</evidence>
<sequence>MHGRPLTTPRQPSTPVNDYSAVQIRRDNLEPSTSLFPSALAKYITAIMSGWGLGWFGGGQAKKEAPKKAILQLRGQLEMLNKREKHLQNQMDEQDTLARKYVSTNKSAAKSALRRKKQFEHSLEQTSSQIMTLEREIYSIETANINKETLDAMKNAGSAMKQIHAGLTIDKVDNVMEELREQHAIGEEIGEAITSGVTSTGIDEDELDEELAELQQEKLDEDMLKTGNVPVGDRVGRLPQAPLSEVKGKAPQRVEEADDEEEELRKLQAEMAM</sequence>
<keyword evidence="9" id="KW-1185">Reference proteome</keyword>
<comment type="subcellular location">
    <subcellularLocation>
        <location evidence="1">Endosome</location>
    </subcellularLocation>
</comment>
<dbReference type="Gene3D" id="6.10.250.1710">
    <property type="match status" value="1"/>
</dbReference>
<dbReference type="Proteomes" id="UP000799771">
    <property type="component" value="Unassembled WGS sequence"/>
</dbReference>
<evidence type="ECO:0000256" key="1">
    <source>
        <dbReference type="ARBA" id="ARBA00004177"/>
    </source>
</evidence>
<dbReference type="Gene3D" id="1.10.287.1060">
    <property type="entry name" value="ESAT-6-like"/>
    <property type="match status" value="1"/>
</dbReference>
<feature type="compositionally biased region" description="Basic and acidic residues" evidence="7">
    <location>
        <begin position="263"/>
        <end position="273"/>
    </location>
</feature>
<dbReference type="GO" id="GO:0006900">
    <property type="term" value="P:vesicle budding from membrane"/>
    <property type="evidence" value="ECO:0007669"/>
    <property type="project" value="TreeGrafter"/>
</dbReference>
<protein>
    <recommendedName>
        <fullName evidence="4">Vacuolar-sorting protein SNF7</fullName>
    </recommendedName>
    <alternativeName>
        <fullName evidence="5">Vacuolar protein-sorting-associated protein 32</fullName>
    </alternativeName>
</protein>
<proteinExistence type="inferred from homology"/>
<dbReference type="AlphaFoldDB" id="A0A6A6AR59"/>
<keyword evidence="6" id="KW-0175">Coiled coil</keyword>
<evidence type="ECO:0000256" key="4">
    <source>
        <dbReference type="ARBA" id="ARBA00040017"/>
    </source>
</evidence>
<gene>
    <name evidence="8" type="ORF">P153DRAFT_362774</name>
</gene>
<dbReference type="Pfam" id="PF03357">
    <property type="entry name" value="Snf7"/>
    <property type="match status" value="1"/>
</dbReference>
<evidence type="ECO:0000256" key="5">
    <source>
        <dbReference type="ARBA" id="ARBA00042586"/>
    </source>
</evidence>
<evidence type="ECO:0000256" key="3">
    <source>
        <dbReference type="ARBA" id="ARBA00022753"/>
    </source>
</evidence>
<dbReference type="RefSeq" id="XP_033528080.1">
    <property type="nucleotide sequence ID" value="XM_033667216.1"/>
</dbReference>
<comment type="similarity">
    <text evidence="2">Belongs to the SNF7 family.</text>
</comment>
<dbReference type="GO" id="GO:0032511">
    <property type="term" value="P:late endosome to vacuole transport via multivesicular body sorting pathway"/>
    <property type="evidence" value="ECO:0007669"/>
    <property type="project" value="TreeGrafter"/>
</dbReference>
<evidence type="ECO:0000256" key="2">
    <source>
        <dbReference type="ARBA" id="ARBA00006190"/>
    </source>
</evidence>
<dbReference type="InterPro" id="IPR005024">
    <property type="entry name" value="Snf7_fam"/>
</dbReference>
<dbReference type="PANTHER" id="PTHR22761:SF10">
    <property type="entry name" value="GH13992P"/>
    <property type="match status" value="1"/>
</dbReference>
<evidence type="ECO:0000256" key="7">
    <source>
        <dbReference type="SAM" id="MobiDB-lite"/>
    </source>
</evidence>
<feature type="region of interest" description="Disordered" evidence="7">
    <location>
        <begin position="221"/>
        <end position="273"/>
    </location>
</feature>
<feature type="compositionally biased region" description="Basic and acidic residues" evidence="7">
    <location>
        <begin position="246"/>
        <end position="255"/>
    </location>
</feature>
<dbReference type="GO" id="GO:0000815">
    <property type="term" value="C:ESCRT III complex"/>
    <property type="evidence" value="ECO:0007669"/>
    <property type="project" value="TreeGrafter"/>
</dbReference>
<keyword evidence="3" id="KW-0967">Endosome</keyword>
<name>A0A6A6AR59_9PLEO</name>
<dbReference type="PANTHER" id="PTHR22761">
    <property type="entry name" value="CHARGED MULTIVESICULAR BODY PROTEIN"/>
    <property type="match status" value="1"/>
</dbReference>
<evidence type="ECO:0000313" key="8">
    <source>
        <dbReference type="EMBL" id="KAF2133693.1"/>
    </source>
</evidence>
<dbReference type="GO" id="GO:0005771">
    <property type="term" value="C:multivesicular body"/>
    <property type="evidence" value="ECO:0007669"/>
    <property type="project" value="TreeGrafter"/>
</dbReference>
<feature type="coiled-coil region" evidence="6">
    <location>
        <begin position="70"/>
        <end position="136"/>
    </location>
</feature>
<dbReference type="OrthoDB" id="5592979at2759"/>